<keyword evidence="3" id="KW-1185">Reference proteome</keyword>
<dbReference type="Proteomes" id="UP000077926">
    <property type="component" value="Chromosome"/>
</dbReference>
<evidence type="ECO:0000313" key="2">
    <source>
        <dbReference type="EMBL" id="AOH56910.1"/>
    </source>
</evidence>
<name>A0A1B3XUM8_9BACI</name>
<dbReference type="STRING" id="264697.ABE28_021405"/>
<dbReference type="OrthoDB" id="2663834at2"/>
<evidence type="ECO:0000256" key="1">
    <source>
        <dbReference type="SAM" id="SignalP"/>
    </source>
</evidence>
<dbReference type="AlphaFoldDB" id="A0A1B3XUM8"/>
<dbReference type="EMBL" id="CP017080">
    <property type="protein sequence ID" value="AOH56910.1"/>
    <property type="molecule type" value="Genomic_DNA"/>
</dbReference>
<gene>
    <name evidence="2" type="ORF">ABE28_021405</name>
</gene>
<evidence type="ECO:0000313" key="3">
    <source>
        <dbReference type="Proteomes" id="UP000077926"/>
    </source>
</evidence>
<reference evidence="2 3" key="1">
    <citation type="submission" date="2016-08" db="EMBL/GenBank/DDBJ databases">
        <title>Complete genome sequence of Bacillus muralis G25-68, a strain with toxicity to nematodes.</title>
        <authorList>
            <person name="Zheng Z."/>
        </authorList>
    </citation>
    <scope>NUCLEOTIDE SEQUENCE [LARGE SCALE GENOMIC DNA]</scope>
    <source>
        <strain evidence="2 3">G25-68</strain>
    </source>
</reference>
<accession>A0A1B3XUM8</accession>
<sequence length="132" mass="14106">MKRKLKTLVLLSTFLSVLSLPLYASAYSKSYSFDMKAGFDGSTTFSLSNAKASTTVKAGTYHASGKASSDHSKYSVALNGGLLNYYGSGNISANGLYYTKSFGTVSKKSYKLRLSKTSKTGYKVKGSGTINQ</sequence>
<feature type="signal peptide" evidence="1">
    <location>
        <begin position="1"/>
        <end position="26"/>
    </location>
</feature>
<dbReference type="KEGG" id="bmur:ABE28_021405"/>
<organism evidence="2 3">
    <name type="scientific">Peribacillus muralis</name>
    <dbReference type="NCBI Taxonomy" id="264697"/>
    <lineage>
        <taxon>Bacteria</taxon>
        <taxon>Bacillati</taxon>
        <taxon>Bacillota</taxon>
        <taxon>Bacilli</taxon>
        <taxon>Bacillales</taxon>
        <taxon>Bacillaceae</taxon>
        <taxon>Peribacillus</taxon>
    </lineage>
</organism>
<proteinExistence type="predicted"/>
<keyword evidence="1" id="KW-0732">Signal</keyword>
<protein>
    <submittedName>
        <fullName evidence="2">Uncharacterized protein</fullName>
    </submittedName>
</protein>
<feature type="chain" id="PRO_5008555729" evidence="1">
    <location>
        <begin position="27"/>
        <end position="132"/>
    </location>
</feature>
<dbReference type="RefSeq" id="WP_064464296.1">
    <property type="nucleotide sequence ID" value="NZ_CP017080.1"/>
</dbReference>